<accession>A0A2M9HKB4</accession>
<dbReference type="EMBL" id="PEBJ01000002">
    <property type="protein sequence ID" value="PJM77255.1"/>
    <property type="molecule type" value="Genomic_DNA"/>
</dbReference>
<evidence type="ECO:0000256" key="1">
    <source>
        <dbReference type="SAM" id="MobiDB-lite"/>
    </source>
</evidence>
<gene>
    <name evidence="2" type="ORF">CSQ86_05050</name>
</gene>
<keyword evidence="3" id="KW-1185">Reference proteome</keyword>
<sequence length="294" mass="32029">MYPIVDDWNEKLGDAMKPHQDIEGRNICRRFEQVIVGTTASALCLIMLAACSSPFTVNSRADAAAADKTDTSISTSNSKDNDGPEEPSIEVKRFVSCLTSKGFDARSVGWDNSQVGVVELDAAGNPAQSEIRYLEDGTEEHYHTTPPELYPNVKSSGGIGNSITKEDWNYVIFRTSTDMAGSPYASKQADYAACEVAVPAFSQSTFSATDQDANASEEDKAAVLKYAQDARAKGFSWIADPSGEHPLTIVIPNTVPEEDVRRFFQECPANDTPVIFGWIGDYPYDTFAVQQAAH</sequence>
<evidence type="ECO:0000313" key="2">
    <source>
        <dbReference type="EMBL" id="PJM77255.1"/>
    </source>
</evidence>
<organism evidence="2 3">
    <name type="scientific">Bifidobacterium felsineum</name>
    <dbReference type="NCBI Taxonomy" id="2045440"/>
    <lineage>
        <taxon>Bacteria</taxon>
        <taxon>Bacillati</taxon>
        <taxon>Actinomycetota</taxon>
        <taxon>Actinomycetes</taxon>
        <taxon>Bifidobacteriales</taxon>
        <taxon>Bifidobacteriaceae</taxon>
        <taxon>Bifidobacterium</taxon>
    </lineage>
</organism>
<evidence type="ECO:0000313" key="3">
    <source>
        <dbReference type="Proteomes" id="UP000229239"/>
    </source>
</evidence>
<evidence type="ECO:0008006" key="4">
    <source>
        <dbReference type="Google" id="ProtNLM"/>
    </source>
</evidence>
<name>A0A2M9HKB4_9BIFI</name>
<dbReference type="AlphaFoldDB" id="A0A2M9HKB4"/>
<comment type="caution">
    <text evidence="2">The sequence shown here is derived from an EMBL/GenBank/DDBJ whole genome shotgun (WGS) entry which is preliminary data.</text>
</comment>
<dbReference type="Proteomes" id="UP000229239">
    <property type="component" value="Unassembled WGS sequence"/>
</dbReference>
<reference evidence="3" key="1">
    <citation type="submission" date="2017-10" db="EMBL/GenBank/DDBJ databases">
        <title>Draft genome sequences of strains TRE 1, TRE 9, TRE H and TRI 7, isolated from tamarins, belonging to four potential novel Bifidobacterium species.</title>
        <authorList>
            <person name="Mattarelli P."/>
            <person name="Modesto M."/>
            <person name="Puglisi E."/>
            <person name="Morelli L."/>
            <person name="Bonetti A."/>
            <person name="Spezio C."/>
            <person name="Sandri C."/>
        </authorList>
    </citation>
    <scope>NUCLEOTIDE SEQUENCE [LARGE SCALE GENOMIC DNA]</scope>
    <source>
        <strain evidence="3">TREH</strain>
    </source>
</reference>
<protein>
    <recommendedName>
        <fullName evidence="4">Uridine kinase</fullName>
    </recommendedName>
</protein>
<proteinExistence type="predicted"/>
<feature type="region of interest" description="Disordered" evidence="1">
    <location>
        <begin position="64"/>
        <end position="87"/>
    </location>
</feature>